<dbReference type="EMBL" id="ML977612">
    <property type="protein sequence ID" value="KAF1997517.1"/>
    <property type="molecule type" value="Genomic_DNA"/>
</dbReference>
<reference evidence="2" key="1">
    <citation type="journal article" date="2020" name="Stud. Mycol.">
        <title>101 Dothideomycetes genomes: a test case for predicting lifestyles and emergence of pathogens.</title>
        <authorList>
            <person name="Haridas S."/>
            <person name="Albert R."/>
            <person name="Binder M."/>
            <person name="Bloem J."/>
            <person name="Labutti K."/>
            <person name="Salamov A."/>
            <person name="Andreopoulos B."/>
            <person name="Baker S."/>
            <person name="Barry K."/>
            <person name="Bills G."/>
            <person name="Bluhm B."/>
            <person name="Cannon C."/>
            <person name="Castanera R."/>
            <person name="Culley D."/>
            <person name="Daum C."/>
            <person name="Ezra D."/>
            <person name="Gonzalez J."/>
            <person name="Henrissat B."/>
            <person name="Kuo A."/>
            <person name="Liang C."/>
            <person name="Lipzen A."/>
            <person name="Lutzoni F."/>
            <person name="Magnuson J."/>
            <person name="Mondo S."/>
            <person name="Nolan M."/>
            <person name="Ohm R."/>
            <person name="Pangilinan J."/>
            <person name="Park H.-J."/>
            <person name="Ramirez L."/>
            <person name="Alfaro M."/>
            <person name="Sun H."/>
            <person name="Tritt A."/>
            <person name="Yoshinaga Y."/>
            <person name="Zwiers L.-H."/>
            <person name="Turgeon B."/>
            <person name="Goodwin S."/>
            <person name="Spatafora J."/>
            <person name="Crous P."/>
            <person name="Grigoriev I."/>
        </authorList>
    </citation>
    <scope>NUCLEOTIDE SEQUENCE</scope>
    <source>
        <strain evidence="2">CBS 123094</strain>
    </source>
</reference>
<organism evidence="2 3">
    <name type="scientific">Amniculicola lignicola CBS 123094</name>
    <dbReference type="NCBI Taxonomy" id="1392246"/>
    <lineage>
        <taxon>Eukaryota</taxon>
        <taxon>Fungi</taxon>
        <taxon>Dikarya</taxon>
        <taxon>Ascomycota</taxon>
        <taxon>Pezizomycotina</taxon>
        <taxon>Dothideomycetes</taxon>
        <taxon>Pleosporomycetidae</taxon>
        <taxon>Pleosporales</taxon>
        <taxon>Amniculicolaceae</taxon>
        <taxon>Amniculicola</taxon>
    </lineage>
</organism>
<sequence length="214" mass="24557">MSSDTPPDGSATTPNRTVDEPTAVVEQSTMPTLGGNIANKQPTLKWYVLTGHLSSEKSRRKKHISESTEQDILEMLQLHKEQDRELTRLTDDEMDEKCLLGMSFAKSYERTLQQNQLLSIVEQAFRDRKLRGLTTFFTIKRTFGAMRPRDVRLEHDNRRRYQDSSFFRNLTWFDKCSLQAPTIAPAIEFHVTSTDGRHKGSMAMFRVKDVVGGD</sequence>
<accession>A0A6A5W822</accession>
<keyword evidence="3" id="KW-1185">Reference proteome</keyword>
<evidence type="ECO:0000313" key="2">
    <source>
        <dbReference type="EMBL" id="KAF1997517.1"/>
    </source>
</evidence>
<evidence type="ECO:0000256" key="1">
    <source>
        <dbReference type="SAM" id="MobiDB-lite"/>
    </source>
</evidence>
<dbReference type="Proteomes" id="UP000799779">
    <property type="component" value="Unassembled WGS sequence"/>
</dbReference>
<proteinExistence type="predicted"/>
<dbReference type="AlphaFoldDB" id="A0A6A5W822"/>
<name>A0A6A5W822_9PLEO</name>
<feature type="compositionally biased region" description="Polar residues" evidence="1">
    <location>
        <begin position="1"/>
        <end position="16"/>
    </location>
</feature>
<protein>
    <submittedName>
        <fullName evidence="2">Uncharacterized protein</fullName>
    </submittedName>
</protein>
<gene>
    <name evidence="2" type="ORF">P154DRAFT_565310</name>
</gene>
<feature type="region of interest" description="Disordered" evidence="1">
    <location>
        <begin position="1"/>
        <end position="36"/>
    </location>
</feature>
<evidence type="ECO:0000313" key="3">
    <source>
        <dbReference type="Proteomes" id="UP000799779"/>
    </source>
</evidence>